<proteinExistence type="predicted"/>
<organism evidence="2 3">
    <name type="scientific">Meloidogyne hapla</name>
    <name type="common">Root-knot nematode worm</name>
    <dbReference type="NCBI Taxonomy" id="6305"/>
    <lineage>
        <taxon>Eukaryota</taxon>
        <taxon>Metazoa</taxon>
        <taxon>Ecdysozoa</taxon>
        <taxon>Nematoda</taxon>
        <taxon>Chromadorea</taxon>
        <taxon>Rhabditida</taxon>
        <taxon>Tylenchina</taxon>
        <taxon>Tylenchomorpha</taxon>
        <taxon>Tylenchoidea</taxon>
        <taxon>Meloidogynidae</taxon>
        <taxon>Meloidogyninae</taxon>
        <taxon>Meloidogyne</taxon>
    </lineage>
</organism>
<evidence type="ECO:0000313" key="2">
    <source>
        <dbReference type="Proteomes" id="UP000095281"/>
    </source>
</evidence>
<keyword evidence="2" id="KW-1185">Reference proteome</keyword>
<feature type="region of interest" description="Disordered" evidence="1">
    <location>
        <begin position="26"/>
        <end position="60"/>
    </location>
</feature>
<reference evidence="3" key="1">
    <citation type="submission" date="2016-11" db="UniProtKB">
        <authorList>
            <consortium name="WormBaseParasite"/>
        </authorList>
    </citation>
    <scope>IDENTIFICATION</scope>
</reference>
<name>A0A1I8BJC3_MELHA</name>
<accession>A0A1I8BJC3</accession>
<sequence>MPAYTASNGQDLNININNTSFEELKNLNNGQTNFDDNEEKKENKSEEETTKKETTTISEK</sequence>
<dbReference type="AlphaFoldDB" id="A0A1I8BJC3"/>
<protein>
    <submittedName>
        <fullName evidence="3">Uncharacterized protein</fullName>
    </submittedName>
</protein>
<evidence type="ECO:0000313" key="3">
    <source>
        <dbReference type="WBParaSite" id="MhA1_Contig2707.frz3.gene2"/>
    </source>
</evidence>
<dbReference type="Proteomes" id="UP000095281">
    <property type="component" value="Unplaced"/>
</dbReference>
<evidence type="ECO:0000256" key="1">
    <source>
        <dbReference type="SAM" id="MobiDB-lite"/>
    </source>
</evidence>
<feature type="compositionally biased region" description="Basic and acidic residues" evidence="1">
    <location>
        <begin position="38"/>
        <end position="60"/>
    </location>
</feature>
<dbReference type="WBParaSite" id="MhA1_Contig2707.frz3.gene2">
    <property type="protein sequence ID" value="MhA1_Contig2707.frz3.gene2"/>
    <property type="gene ID" value="MhA1_Contig2707.frz3.gene2"/>
</dbReference>